<keyword evidence="3" id="KW-1185">Reference proteome</keyword>
<reference evidence="2 3" key="1">
    <citation type="submission" date="2018-12" db="EMBL/GenBank/DDBJ databases">
        <authorList>
            <person name="Tiukova I."/>
            <person name="Dainat J."/>
        </authorList>
    </citation>
    <scope>NUCLEOTIDE SEQUENCE [LARGE SCALE GENOMIC DNA]</scope>
</reference>
<dbReference type="EMBL" id="CAACVR010000012">
    <property type="protein sequence ID" value="VEU21707.1"/>
    <property type="molecule type" value="Genomic_DNA"/>
</dbReference>
<dbReference type="PANTHER" id="PTHR28054:SF1">
    <property type="entry name" value="RNA POLYMERASE I-SPECIFIC TRANSCRIPTION INITIATION FACTOR RRN10"/>
    <property type="match status" value="1"/>
</dbReference>
<feature type="compositionally biased region" description="Low complexity" evidence="1">
    <location>
        <begin position="197"/>
        <end position="216"/>
    </location>
</feature>
<name>A0A448YLD2_BRENA</name>
<feature type="region of interest" description="Disordered" evidence="1">
    <location>
        <begin position="181"/>
        <end position="216"/>
    </location>
</feature>
<evidence type="ECO:0000313" key="2">
    <source>
        <dbReference type="EMBL" id="VEU21707.1"/>
    </source>
</evidence>
<evidence type="ECO:0000256" key="1">
    <source>
        <dbReference type="SAM" id="MobiDB-lite"/>
    </source>
</evidence>
<dbReference type="PANTHER" id="PTHR28054">
    <property type="entry name" value="RNA POLYMERASE I-SPECIFIC TRANSCRIPTION INITIATION FACTOR RRN10"/>
    <property type="match status" value="1"/>
</dbReference>
<proteinExistence type="predicted"/>
<accession>A0A448YLD2</accession>
<dbReference type="Proteomes" id="UP000290900">
    <property type="component" value="Unassembled WGS sequence"/>
</dbReference>
<dbReference type="GO" id="GO:0006360">
    <property type="term" value="P:transcription by RNA polymerase I"/>
    <property type="evidence" value="ECO:0007669"/>
    <property type="project" value="InterPro"/>
</dbReference>
<protein>
    <submittedName>
        <fullName evidence="2">DEKNAAC102510</fullName>
    </submittedName>
</protein>
<dbReference type="InterPro" id="IPR022793">
    <property type="entry name" value="Rrn10"/>
</dbReference>
<sequence>MDINIKPDKNRDKIRKLSLYKSCEGDYTLNKRYGYSFTNKVEKSAEDIKIDHTKVPKLKEEYAKTGQYLQPVRIAQEGHKVSPDELLSMGWLYNPSELPYLTREEVREKSGQDLPDPELLKSLHYYMLDRVSKSPLVRSSSKNPDDYHRFLDEGALLALGKTVESWIEQLATEEDEWIEYMERVREKEEVDSENEDSSSSSDSNNDTGNGSADLDS</sequence>
<dbReference type="OrthoDB" id="2565191at2759"/>
<dbReference type="InParanoid" id="A0A448YLD2"/>
<evidence type="ECO:0000313" key="3">
    <source>
        <dbReference type="Proteomes" id="UP000290900"/>
    </source>
</evidence>
<gene>
    <name evidence="2" type="ORF">BRENAR_LOCUS2440</name>
</gene>
<organism evidence="2 3">
    <name type="scientific">Brettanomyces naardenensis</name>
    <name type="common">Yeast</name>
    <dbReference type="NCBI Taxonomy" id="13370"/>
    <lineage>
        <taxon>Eukaryota</taxon>
        <taxon>Fungi</taxon>
        <taxon>Dikarya</taxon>
        <taxon>Ascomycota</taxon>
        <taxon>Saccharomycotina</taxon>
        <taxon>Pichiomycetes</taxon>
        <taxon>Pichiales</taxon>
        <taxon>Pichiaceae</taxon>
        <taxon>Brettanomyces</taxon>
    </lineage>
</organism>
<dbReference type="AlphaFoldDB" id="A0A448YLD2"/>